<evidence type="ECO:0000313" key="3">
    <source>
        <dbReference type="Proteomes" id="UP000886757"/>
    </source>
</evidence>
<keyword evidence="2" id="KW-0489">Methyltransferase</keyword>
<comment type="caution">
    <text evidence="2">The sequence shown here is derived from an EMBL/GenBank/DDBJ whole genome shotgun (WGS) entry which is preliminary data.</text>
</comment>
<proteinExistence type="predicted"/>
<dbReference type="Proteomes" id="UP000886757">
    <property type="component" value="Unassembled WGS sequence"/>
</dbReference>
<evidence type="ECO:0000256" key="1">
    <source>
        <dbReference type="NCBIfam" id="TIGR02170"/>
    </source>
</evidence>
<reference evidence="2" key="1">
    <citation type="submission" date="2020-10" db="EMBL/GenBank/DDBJ databases">
        <authorList>
            <person name="Gilroy R."/>
        </authorList>
    </citation>
    <scope>NUCLEOTIDE SEQUENCE</scope>
    <source>
        <strain evidence="2">ChiSjej4B22-8148</strain>
    </source>
</reference>
<dbReference type="InterPro" id="IPR003669">
    <property type="entry name" value="Thymidylate_synthase_ThyX"/>
</dbReference>
<dbReference type="EMBL" id="DVGK01000059">
    <property type="protein sequence ID" value="HIR13306.1"/>
    <property type="molecule type" value="Genomic_DNA"/>
</dbReference>
<gene>
    <name evidence="2" type="primary">thyX</name>
    <name evidence="2" type="ORF">IAB31_05205</name>
</gene>
<evidence type="ECO:0000313" key="2">
    <source>
        <dbReference type="EMBL" id="HIR13306.1"/>
    </source>
</evidence>
<dbReference type="PANTHER" id="PTHR34934">
    <property type="entry name" value="FLAVIN-DEPENDENT THYMIDYLATE SYNTHASE"/>
    <property type="match status" value="1"/>
</dbReference>
<name>A0A9D1D8Y3_9FIRM</name>
<protein>
    <recommendedName>
        <fullName evidence="1">FAD-dependent thymidylate synthase</fullName>
        <ecNumber evidence="1">2.1.1.148</ecNumber>
    </recommendedName>
</protein>
<reference evidence="2" key="2">
    <citation type="journal article" date="2021" name="PeerJ">
        <title>Extensive microbial diversity within the chicken gut microbiome revealed by metagenomics and culture.</title>
        <authorList>
            <person name="Gilroy R."/>
            <person name="Ravi A."/>
            <person name="Getino M."/>
            <person name="Pursley I."/>
            <person name="Horton D.L."/>
            <person name="Alikhan N.F."/>
            <person name="Baker D."/>
            <person name="Gharbi K."/>
            <person name="Hall N."/>
            <person name="Watson M."/>
            <person name="Adriaenssens E.M."/>
            <person name="Foster-Nyarko E."/>
            <person name="Jarju S."/>
            <person name="Secka A."/>
            <person name="Antonio M."/>
            <person name="Oren A."/>
            <person name="Chaudhuri R.R."/>
            <person name="La Ragione R."/>
            <person name="Hildebrand F."/>
            <person name="Pallen M.J."/>
        </authorList>
    </citation>
    <scope>NUCLEOTIDE SEQUENCE</scope>
    <source>
        <strain evidence="2">ChiSjej4B22-8148</strain>
    </source>
</reference>
<dbReference type="InterPro" id="IPR036098">
    <property type="entry name" value="Thymidylate_synthase_ThyX_sf"/>
</dbReference>
<sequence>MIIKKPEIEILSETSYEELLKKVERAGRVCYKSEENIKEGSAETFIRGILKRGHESVVEHGSITVRIVCDRGVTHEIVRHRIASYSQESTRYCNYANEKFGSQITCIDLASGFQYDLNDEKDRRKYEIWKKAMEEAERYYFELLEAGARPEEARSILPNSLKTEIVVTMDIREWRHFIRLRGGHAAHPQIREITKMILEEFSRRYPVFFGDLKIEE</sequence>
<accession>A0A9D1D8Y3</accession>
<dbReference type="GO" id="GO:0032259">
    <property type="term" value="P:methylation"/>
    <property type="evidence" value="ECO:0007669"/>
    <property type="project" value="UniProtKB-KW"/>
</dbReference>
<dbReference type="Gene3D" id="3.30.1360.170">
    <property type="match status" value="1"/>
</dbReference>
<dbReference type="Pfam" id="PF02511">
    <property type="entry name" value="Thy1"/>
    <property type="match status" value="1"/>
</dbReference>
<dbReference type="SUPFAM" id="SSF69796">
    <property type="entry name" value="Thymidylate synthase-complementing protein Thy1"/>
    <property type="match status" value="1"/>
</dbReference>
<keyword evidence="2" id="KW-0808">Transferase</keyword>
<dbReference type="CDD" id="cd20175">
    <property type="entry name" value="ThyX"/>
    <property type="match status" value="1"/>
</dbReference>
<dbReference type="EC" id="2.1.1.148" evidence="1"/>
<dbReference type="GO" id="GO:0050660">
    <property type="term" value="F:flavin adenine dinucleotide binding"/>
    <property type="evidence" value="ECO:0007669"/>
    <property type="project" value="UniProtKB-UniRule"/>
</dbReference>
<dbReference type="GO" id="GO:0070402">
    <property type="term" value="F:NADPH binding"/>
    <property type="evidence" value="ECO:0007669"/>
    <property type="project" value="TreeGrafter"/>
</dbReference>
<dbReference type="AlphaFoldDB" id="A0A9D1D8Y3"/>
<dbReference type="GO" id="GO:0004799">
    <property type="term" value="F:thymidylate synthase activity"/>
    <property type="evidence" value="ECO:0007669"/>
    <property type="project" value="TreeGrafter"/>
</dbReference>
<organism evidence="2 3">
    <name type="scientific">Candidatus Choladousia intestinavium</name>
    <dbReference type="NCBI Taxonomy" id="2840727"/>
    <lineage>
        <taxon>Bacteria</taxon>
        <taxon>Bacillati</taxon>
        <taxon>Bacillota</taxon>
        <taxon>Clostridia</taxon>
        <taxon>Lachnospirales</taxon>
        <taxon>Lachnospiraceae</taxon>
        <taxon>Lachnospiraceae incertae sedis</taxon>
        <taxon>Candidatus Choladousia</taxon>
    </lineage>
</organism>
<dbReference type="NCBIfam" id="TIGR02170">
    <property type="entry name" value="thyX"/>
    <property type="match status" value="1"/>
</dbReference>
<dbReference type="PANTHER" id="PTHR34934:SF1">
    <property type="entry name" value="FLAVIN-DEPENDENT THYMIDYLATE SYNTHASE"/>
    <property type="match status" value="1"/>
</dbReference>
<dbReference type="GO" id="GO:0050797">
    <property type="term" value="F:thymidylate synthase (FAD) activity"/>
    <property type="evidence" value="ECO:0007669"/>
    <property type="project" value="UniProtKB-UniRule"/>
</dbReference>
<dbReference type="PROSITE" id="PS51331">
    <property type="entry name" value="THYX"/>
    <property type="match status" value="1"/>
</dbReference>
<dbReference type="GO" id="GO:0006231">
    <property type="term" value="P:dTMP biosynthetic process"/>
    <property type="evidence" value="ECO:0007669"/>
    <property type="project" value="UniProtKB-UniRule"/>
</dbReference>